<reference evidence="1 2" key="1">
    <citation type="submission" date="2023-05" db="EMBL/GenBank/DDBJ databases">
        <title>B98-5 Cell Line De Novo Hybrid Assembly: An Optical Mapping Approach.</title>
        <authorList>
            <person name="Kananen K."/>
            <person name="Auerbach J.A."/>
            <person name="Kautto E."/>
            <person name="Blachly J.S."/>
        </authorList>
    </citation>
    <scope>NUCLEOTIDE SEQUENCE [LARGE SCALE GENOMIC DNA]</scope>
    <source>
        <strain evidence="1">B95-8</strain>
        <tissue evidence="1">Cell line</tissue>
    </source>
</reference>
<keyword evidence="2" id="KW-1185">Reference proteome</keyword>
<dbReference type="EMBL" id="JASSZA010000013">
    <property type="protein sequence ID" value="KAK2095061.1"/>
    <property type="molecule type" value="Genomic_DNA"/>
</dbReference>
<name>A0ABQ9UDQ5_SAGOE</name>
<comment type="caution">
    <text evidence="1">The sequence shown here is derived from an EMBL/GenBank/DDBJ whole genome shotgun (WGS) entry which is preliminary data.</text>
</comment>
<accession>A0ABQ9UDQ5</accession>
<gene>
    <name evidence="1" type="ORF">P7K49_026477</name>
</gene>
<evidence type="ECO:0000313" key="1">
    <source>
        <dbReference type="EMBL" id="KAK2095061.1"/>
    </source>
</evidence>
<dbReference type="Proteomes" id="UP001266305">
    <property type="component" value="Unassembled WGS sequence"/>
</dbReference>
<organism evidence="1 2">
    <name type="scientific">Saguinus oedipus</name>
    <name type="common">Cotton-top tamarin</name>
    <name type="synonym">Oedipomidas oedipus</name>
    <dbReference type="NCBI Taxonomy" id="9490"/>
    <lineage>
        <taxon>Eukaryota</taxon>
        <taxon>Metazoa</taxon>
        <taxon>Chordata</taxon>
        <taxon>Craniata</taxon>
        <taxon>Vertebrata</taxon>
        <taxon>Euteleostomi</taxon>
        <taxon>Mammalia</taxon>
        <taxon>Eutheria</taxon>
        <taxon>Euarchontoglires</taxon>
        <taxon>Primates</taxon>
        <taxon>Haplorrhini</taxon>
        <taxon>Platyrrhini</taxon>
        <taxon>Cebidae</taxon>
        <taxon>Callitrichinae</taxon>
        <taxon>Saguinus</taxon>
    </lineage>
</organism>
<evidence type="ECO:0000313" key="2">
    <source>
        <dbReference type="Proteomes" id="UP001266305"/>
    </source>
</evidence>
<protein>
    <submittedName>
        <fullName evidence="1">Uncharacterized protein</fullName>
    </submittedName>
</protein>
<sequence length="111" mass="12796">MLEAGRTFDSVQQTCIKDPTIPTRKPEFSQADRHVRYQIQKDEDLCSSQHSQYMGSEADELWFSHSTFYLHRSSIKSMVTRALNDTSDGLQDYWNATLNLDCGFRNNLAQA</sequence>
<proteinExistence type="predicted"/>